<feature type="binding site" evidence="8">
    <location>
        <position position="86"/>
    </location>
    <ligand>
        <name>Mg(2+)</name>
        <dbReference type="ChEBI" id="CHEBI:18420"/>
        <label>1</label>
        <note>catalytic</note>
    </ligand>
</feature>
<dbReference type="PRINTS" id="PR01959">
    <property type="entry name" value="SBIMPHPHTASE"/>
</dbReference>
<comment type="similarity">
    <text evidence="3 9">Belongs to the inositol monophosphatase superfamily.</text>
</comment>
<evidence type="ECO:0000256" key="2">
    <source>
        <dbReference type="ARBA" id="ARBA00001946"/>
    </source>
</evidence>
<feature type="binding site" evidence="8">
    <location>
        <position position="67"/>
    </location>
    <ligand>
        <name>Mg(2+)</name>
        <dbReference type="ChEBI" id="CHEBI:18420"/>
        <label>1</label>
        <note>catalytic</note>
    </ligand>
</feature>
<dbReference type="RefSeq" id="WP_031491229.1">
    <property type="nucleotide sequence ID" value="NZ_FUXX01000024.1"/>
</dbReference>
<feature type="binding site" evidence="8">
    <location>
        <position position="84"/>
    </location>
    <ligand>
        <name>Mg(2+)</name>
        <dbReference type="ChEBI" id="CHEBI:18420"/>
        <label>1</label>
        <note>catalytic</note>
    </ligand>
</feature>
<organism evidence="10 11">
    <name type="scientific">Succinivibrio dextrinosolvens DSM 3072</name>
    <dbReference type="NCBI Taxonomy" id="1123324"/>
    <lineage>
        <taxon>Bacteria</taxon>
        <taxon>Pseudomonadati</taxon>
        <taxon>Pseudomonadota</taxon>
        <taxon>Gammaproteobacteria</taxon>
        <taxon>Aeromonadales</taxon>
        <taxon>Succinivibrionaceae</taxon>
        <taxon>Succinivibrio</taxon>
    </lineage>
</organism>
<dbReference type="GO" id="GO:0031564">
    <property type="term" value="P:transcription antitermination"/>
    <property type="evidence" value="ECO:0007669"/>
    <property type="project" value="UniProtKB-KW"/>
</dbReference>
<dbReference type="FunFam" id="3.30.540.10:FF:000003">
    <property type="entry name" value="Inositol-1-monophosphatase"/>
    <property type="match status" value="1"/>
</dbReference>
<evidence type="ECO:0000256" key="5">
    <source>
        <dbReference type="ARBA" id="ARBA00022801"/>
    </source>
</evidence>
<dbReference type="AlphaFoldDB" id="A0A1T4VGN9"/>
<keyword evidence="5 9" id="KW-0378">Hydrolase</keyword>
<sequence>MHPMLNIAVRAARAAGNLIARNIGQQDTFEVATKNKDDLVTSIDKQCEKVIVDTLLKSFRDHGIIAEEGGVQGNPDSEYQWIIDPIDGTTNFVQGIPHCAVSIALRHNGKTEIGVVFDPMANEMFTAARGSGAFLNGRRIRVGSRDSLDGAIIGTAFPTRYRDRMHAYLELFSRLISNCADVRRMGAASLDLCYVACGRFDGYLEQGLKAWDFSAGDLILREAGGIVTDFMGEPNYVKSGNVVSGNPKVLRALLQVCDVQNLPAILK</sequence>
<feature type="binding site" evidence="8">
    <location>
        <position position="87"/>
    </location>
    <ligand>
        <name>Mg(2+)</name>
        <dbReference type="ChEBI" id="CHEBI:18420"/>
        <label>1</label>
        <note>catalytic</note>
    </ligand>
</feature>
<feature type="binding site" evidence="8">
    <location>
        <position position="212"/>
    </location>
    <ligand>
        <name>Mg(2+)</name>
        <dbReference type="ChEBI" id="CHEBI:18420"/>
        <label>1</label>
        <note>catalytic</note>
    </ligand>
</feature>
<comment type="catalytic activity">
    <reaction evidence="1 9">
        <text>a myo-inositol phosphate + H2O = myo-inositol + phosphate</text>
        <dbReference type="Rhea" id="RHEA:24056"/>
        <dbReference type="ChEBI" id="CHEBI:15377"/>
        <dbReference type="ChEBI" id="CHEBI:17268"/>
        <dbReference type="ChEBI" id="CHEBI:43474"/>
        <dbReference type="ChEBI" id="CHEBI:84139"/>
        <dbReference type="EC" id="3.1.3.25"/>
    </reaction>
</comment>
<evidence type="ECO:0000313" key="10">
    <source>
        <dbReference type="EMBL" id="SKA64130.1"/>
    </source>
</evidence>
<keyword evidence="6" id="KW-0804">Transcription</keyword>
<dbReference type="NCBIfam" id="NF008027">
    <property type="entry name" value="PRK10757.1"/>
    <property type="match status" value="1"/>
</dbReference>
<name>A0A1T4VGN9_9GAMM</name>
<accession>A0A1T4VGN9</accession>
<reference evidence="11" key="1">
    <citation type="submission" date="2017-02" db="EMBL/GenBank/DDBJ databases">
        <authorList>
            <person name="Varghese N."/>
            <person name="Submissions S."/>
        </authorList>
    </citation>
    <scope>NUCLEOTIDE SEQUENCE [LARGE SCALE GENOMIC DNA]</scope>
    <source>
        <strain evidence="11">DSM 3072</strain>
    </source>
</reference>
<dbReference type="STRING" id="83771.SAMN02910357_01176"/>
<dbReference type="SUPFAM" id="SSF56655">
    <property type="entry name" value="Carbohydrate phosphatase"/>
    <property type="match status" value="1"/>
</dbReference>
<dbReference type="InterPro" id="IPR033942">
    <property type="entry name" value="IMPase"/>
</dbReference>
<dbReference type="GO" id="GO:0046872">
    <property type="term" value="F:metal ion binding"/>
    <property type="evidence" value="ECO:0007669"/>
    <property type="project" value="UniProtKB-KW"/>
</dbReference>
<keyword evidence="7 8" id="KW-0460">Magnesium</keyword>
<dbReference type="EMBL" id="FUXX01000024">
    <property type="protein sequence ID" value="SKA64130.1"/>
    <property type="molecule type" value="Genomic_DNA"/>
</dbReference>
<dbReference type="Gene3D" id="3.30.540.10">
    <property type="entry name" value="Fructose-1,6-Bisphosphatase, subunit A, domain 1"/>
    <property type="match status" value="1"/>
</dbReference>
<dbReference type="Pfam" id="PF00459">
    <property type="entry name" value="Inositol_P"/>
    <property type="match status" value="1"/>
</dbReference>
<evidence type="ECO:0000256" key="4">
    <source>
        <dbReference type="ARBA" id="ARBA00022723"/>
    </source>
</evidence>
<dbReference type="PANTHER" id="PTHR20854:SF4">
    <property type="entry name" value="INOSITOL-1-MONOPHOSPHATASE-RELATED"/>
    <property type="match status" value="1"/>
</dbReference>
<keyword evidence="6" id="KW-0805">Transcription regulation</keyword>
<dbReference type="PRINTS" id="PR00377">
    <property type="entry name" value="IMPHPHTASES"/>
</dbReference>
<dbReference type="GO" id="GO:0006020">
    <property type="term" value="P:inositol metabolic process"/>
    <property type="evidence" value="ECO:0007669"/>
    <property type="project" value="TreeGrafter"/>
</dbReference>
<evidence type="ECO:0000256" key="6">
    <source>
        <dbReference type="ARBA" id="ARBA00022814"/>
    </source>
</evidence>
<evidence type="ECO:0000256" key="7">
    <source>
        <dbReference type="ARBA" id="ARBA00022842"/>
    </source>
</evidence>
<dbReference type="PANTHER" id="PTHR20854">
    <property type="entry name" value="INOSITOL MONOPHOSPHATASE"/>
    <property type="match status" value="1"/>
</dbReference>
<keyword evidence="4 8" id="KW-0479">Metal-binding</keyword>
<evidence type="ECO:0000256" key="8">
    <source>
        <dbReference type="PIRSR" id="PIRSR600760-2"/>
    </source>
</evidence>
<evidence type="ECO:0000313" key="11">
    <source>
        <dbReference type="Proteomes" id="UP000242432"/>
    </source>
</evidence>
<dbReference type="GO" id="GO:0008934">
    <property type="term" value="F:inositol monophosphate 1-phosphatase activity"/>
    <property type="evidence" value="ECO:0007669"/>
    <property type="project" value="InterPro"/>
</dbReference>
<dbReference type="GO" id="GO:0007165">
    <property type="term" value="P:signal transduction"/>
    <property type="evidence" value="ECO:0007669"/>
    <property type="project" value="TreeGrafter"/>
</dbReference>
<dbReference type="InterPro" id="IPR022337">
    <property type="entry name" value="Inositol_monophosphatase_SuhB"/>
</dbReference>
<evidence type="ECO:0000256" key="9">
    <source>
        <dbReference type="RuleBase" id="RU364068"/>
    </source>
</evidence>
<dbReference type="Proteomes" id="UP000242432">
    <property type="component" value="Unassembled WGS sequence"/>
</dbReference>
<keyword evidence="6" id="KW-0889">Transcription antitermination</keyword>
<dbReference type="CDD" id="cd01639">
    <property type="entry name" value="IMPase"/>
    <property type="match status" value="1"/>
</dbReference>
<evidence type="ECO:0000256" key="3">
    <source>
        <dbReference type="ARBA" id="ARBA00009759"/>
    </source>
</evidence>
<dbReference type="InterPro" id="IPR000760">
    <property type="entry name" value="Inositol_monophosphatase-like"/>
</dbReference>
<dbReference type="Gene3D" id="3.40.190.80">
    <property type="match status" value="1"/>
</dbReference>
<evidence type="ECO:0000256" key="1">
    <source>
        <dbReference type="ARBA" id="ARBA00001033"/>
    </source>
</evidence>
<gene>
    <name evidence="10" type="ORF">SAMN02745213_01497</name>
</gene>
<proteinExistence type="inferred from homology"/>
<keyword evidence="11" id="KW-1185">Reference proteome</keyword>
<dbReference type="EC" id="3.1.3.25" evidence="9"/>
<protein>
    <recommendedName>
        <fullName evidence="9">Inositol-1-monophosphatase</fullName>
        <ecNumber evidence="9">3.1.3.25</ecNumber>
    </recommendedName>
</protein>
<comment type="cofactor">
    <cofactor evidence="2 8 9">
        <name>Mg(2+)</name>
        <dbReference type="ChEBI" id="CHEBI:18420"/>
    </cofactor>
</comment>